<dbReference type="PANTHER" id="PTHR31422">
    <property type="entry name" value="BNAANNG28530D PROTEIN"/>
    <property type="match status" value="1"/>
</dbReference>
<dbReference type="AlphaFoldDB" id="A0AAP0WWZ6"/>
<evidence type="ECO:0000259" key="6">
    <source>
        <dbReference type="PROSITE" id="PS51775"/>
    </source>
</evidence>
<dbReference type="GO" id="GO:0016020">
    <property type="term" value="C:membrane"/>
    <property type="evidence" value="ECO:0007669"/>
    <property type="project" value="UniProtKB-SubCell"/>
</dbReference>
<evidence type="ECO:0000256" key="3">
    <source>
        <dbReference type="ARBA" id="ARBA00022989"/>
    </source>
</evidence>
<feature type="transmembrane region" description="Helical" evidence="5">
    <location>
        <begin position="6"/>
        <end position="28"/>
    </location>
</feature>
<dbReference type="EMBL" id="JBBPBK010000007">
    <property type="protein sequence ID" value="KAK9281977.1"/>
    <property type="molecule type" value="Genomic_DNA"/>
</dbReference>
<feature type="domain" description="GTD-binding" evidence="6">
    <location>
        <begin position="266"/>
        <end position="364"/>
    </location>
</feature>
<dbReference type="GO" id="GO:0080115">
    <property type="term" value="F:myosin XI tail binding"/>
    <property type="evidence" value="ECO:0007669"/>
    <property type="project" value="UniProtKB-ARBA"/>
</dbReference>
<keyword evidence="3 5" id="KW-1133">Transmembrane helix</keyword>
<accession>A0AAP0WWZ6</accession>
<keyword evidence="2 5" id="KW-0812">Transmembrane</keyword>
<sequence>MASHTVHSWTLVGLIGAFINLALAYCLLCGSALAFFASKFFGFFGLSLPCSCNGLCGFLSSNVCLHRLLVDYPKQKISSVQLLAKSSLPFNFNSTWLRDQVWHLNVELLRGRRSTDGVLELEGEASFSSCSCPRSHNLFVGDAVPRSEMLRIQESGSGVKGKGVLNQRRRSGVWRRRRAGLEYVGDVSRSHYNGGEFAKQMNGGLGSVDAGEDGLYDDGDAPTSIDLGELSGSIDGKEGVGEDLPSIEEIVNKPWDELVFAGNESNAIRILKQQLEEGQATRDTLYLELEKERAAAATAADEAMTMIVRLQKDKASIEMEAWQYQRMIEEKSAYDDEEMNILKEIIVRREREKHFLEKELEVYRQMTSVGYKQTEGDLQDKMDKWGQKPANSLDLNEDLVLLPQHINFSECIGRKEMGEMLTSL</sequence>
<dbReference type="Pfam" id="PF04576">
    <property type="entry name" value="Zein-binding"/>
    <property type="match status" value="1"/>
</dbReference>
<protein>
    <recommendedName>
        <fullName evidence="6">GTD-binding domain-containing protein</fullName>
    </recommendedName>
</protein>
<name>A0AAP0WWZ6_LIQFO</name>
<evidence type="ECO:0000256" key="2">
    <source>
        <dbReference type="ARBA" id="ARBA00022692"/>
    </source>
</evidence>
<evidence type="ECO:0000313" key="7">
    <source>
        <dbReference type="EMBL" id="KAK9281977.1"/>
    </source>
</evidence>
<evidence type="ECO:0000256" key="4">
    <source>
        <dbReference type="ARBA" id="ARBA00023136"/>
    </source>
</evidence>
<organism evidence="7 8">
    <name type="scientific">Liquidambar formosana</name>
    <name type="common">Formosan gum</name>
    <dbReference type="NCBI Taxonomy" id="63359"/>
    <lineage>
        <taxon>Eukaryota</taxon>
        <taxon>Viridiplantae</taxon>
        <taxon>Streptophyta</taxon>
        <taxon>Embryophyta</taxon>
        <taxon>Tracheophyta</taxon>
        <taxon>Spermatophyta</taxon>
        <taxon>Magnoliopsida</taxon>
        <taxon>eudicotyledons</taxon>
        <taxon>Gunneridae</taxon>
        <taxon>Pentapetalae</taxon>
        <taxon>Saxifragales</taxon>
        <taxon>Altingiaceae</taxon>
        <taxon>Liquidambar</taxon>
    </lineage>
</organism>
<dbReference type="PROSITE" id="PS51775">
    <property type="entry name" value="GTD_BINDING"/>
    <property type="match status" value="1"/>
</dbReference>
<dbReference type="Proteomes" id="UP001415857">
    <property type="component" value="Unassembled WGS sequence"/>
</dbReference>
<keyword evidence="4 5" id="KW-0472">Membrane</keyword>
<evidence type="ECO:0000313" key="8">
    <source>
        <dbReference type="Proteomes" id="UP001415857"/>
    </source>
</evidence>
<evidence type="ECO:0000256" key="1">
    <source>
        <dbReference type="ARBA" id="ARBA00004370"/>
    </source>
</evidence>
<dbReference type="PANTHER" id="PTHR31422:SF3">
    <property type="entry name" value="GTD-BINDING DOMAIN-CONTAINING PROTEIN"/>
    <property type="match status" value="1"/>
</dbReference>
<reference evidence="7 8" key="1">
    <citation type="journal article" date="2024" name="Plant J.">
        <title>Genome sequences and population genomics reveal climatic adaptation and genomic divergence between two closely related sweetgum species.</title>
        <authorList>
            <person name="Xu W.Q."/>
            <person name="Ren C.Q."/>
            <person name="Zhang X.Y."/>
            <person name="Comes H.P."/>
            <person name="Liu X.H."/>
            <person name="Li Y.G."/>
            <person name="Kettle C.J."/>
            <person name="Jalonen R."/>
            <person name="Gaisberger H."/>
            <person name="Ma Y.Z."/>
            <person name="Qiu Y.X."/>
        </authorList>
    </citation>
    <scope>NUCLEOTIDE SEQUENCE [LARGE SCALE GENOMIC DNA]</scope>
    <source>
        <strain evidence="7">Hangzhou</strain>
    </source>
</reference>
<evidence type="ECO:0000256" key="5">
    <source>
        <dbReference type="SAM" id="Phobius"/>
    </source>
</evidence>
<proteinExistence type="predicted"/>
<keyword evidence="8" id="KW-1185">Reference proteome</keyword>
<comment type="caution">
    <text evidence="7">The sequence shown here is derived from an EMBL/GenBank/DDBJ whole genome shotgun (WGS) entry which is preliminary data.</text>
</comment>
<gene>
    <name evidence="7" type="ORF">L1049_004887</name>
</gene>
<dbReference type="InterPro" id="IPR007656">
    <property type="entry name" value="GTD-bd"/>
</dbReference>
<comment type="subcellular location">
    <subcellularLocation>
        <location evidence="1">Membrane</location>
    </subcellularLocation>
</comment>